<feature type="transmembrane region" description="Helical" evidence="9">
    <location>
        <begin position="191"/>
        <end position="210"/>
    </location>
</feature>
<proteinExistence type="predicted"/>
<keyword evidence="7 9" id="KW-1133">Transmembrane helix</keyword>
<dbReference type="GO" id="GO:0005886">
    <property type="term" value="C:plasma membrane"/>
    <property type="evidence" value="ECO:0007669"/>
    <property type="project" value="UniProtKB-SubCell"/>
</dbReference>
<dbReference type="GO" id="GO:0015179">
    <property type="term" value="F:L-amino acid transmembrane transporter activity"/>
    <property type="evidence" value="ECO:0007669"/>
    <property type="project" value="TreeGrafter"/>
</dbReference>
<feature type="transmembrane region" description="Helical" evidence="9">
    <location>
        <begin position="231"/>
        <end position="250"/>
    </location>
</feature>
<feature type="transmembrane region" description="Helical" evidence="9">
    <location>
        <begin position="377"/>
        <end position="402"/>
    </location>
</feature>
<evidence type="ECO:0000256" key="1">
    <source>
        <dbReference type="ARBA" id="ARBA00004429"/>
    </source>
</evidence>
<comment type="caution">
    <text evidence="11">The sequence shown here is derived from an EMBL/GenBank/DDBJ whole genome shotgun (WGS) entry which is preliminary data.</text>
</comment>
<evidence type="ECO:0000256" key="6">
    <source>
        <dbReference type="ARBA" id="ARBA00022970"/>
    </source>
</evidence>
<keyword evidence="12" id="KW-1185">Reference proteome</keyword>
<keyword evidence="8 9" id="KW-0472">Membrane</keyword>
<feature type="transmembrane region" description="Helical" evidence="9">
    <location>
        <begin position="318"/>
        <end position="336"/>
    </location>
</feature>
<evidence type="ECO:0000259" key="10">
    <source>
        <dbReference type="Pfam" id="PF01490"/>
    </source>
</evidence>
<keyword evidence="5 9" id="KW-0812">Transmembrane</keyword>
<keyword evidence="2" id="KW-0813">Transport</keyword>
<evidence type="ECO:0000256" key="5">
    <source>
        <dbReference type="ARBA" id="ARBA00022692"/>
    </source>
</evidence>
<evidence type="ECO:0000256" key="2">
    <source>
        <dbReference type="ARBA" id="ARBA00022448"/>
    </source>
</evidence>
<feature type="domain" description="Amino acid transporter transmembrane" evidence="10">
    <location>
        <begin position="141"/>
        <end position="396"/>
    </location>
</feature>
<sequence>MKSRGEPNYRIPIDGSSSISPLLLHEEQELQFGDGGHTRIRASFTGSVFTLSTTIIGAGIMALPATMKILGLGLGIALIVLVAVLTERSLEMLLRYSKAGKEVKSYGGVMKDAFGNGGRTLLQICVLLNNVGVLVVYMIIIDSLKFSSAVAVALAVVFLVITAGIAAFKLINGTVSMPRLLPNVTSITSFWNLFTAVPVLVTAFICHFNVHTIENELEDPTKIRKVVQASLALCSSVYIMISFFGFLLFGDSTLDDVLANFNTDLGIPYSSVLNDVIRVSYALHLMLVFPVLFYPLRSNIDELLFPSARDLALDTRRFILLTIALICMIFLGADFVPSIWDAFQFTGATSAVCLGFIFPAAIALRDPHAIATKKEKILSIFMIFLAVLSCSVAIYSDAYALLRKKLSP</sequence>
<dbReference type="InterPro" id="IPR018227">
    <property type="entry name" value="Amino_acid_transport_2"/>
</dbReference>
<feature type="transmembrane region" description="Helical" evidence="9">
    <location>
        <begin position="69"/>
        <end position="86"/>
    </location>
</feature>
<feature type="transmembrane region" description="Helical" evidence="9">
    <location>
        <begin position="342"/>
        <end position="365"/>
    </location>
</feature>
<dbReference type="Pfam" id="PF01490">
    <property type="entry name" value="Aa_trans"/>
    <property type="match status" value="1"/>
</dbReference>
<accession>A0AAV0I0T9</accession>
<comment type="subcellular location">
    <subcellularLocation>
        <location evidence="1">Cell inner membrane</location>
        <topology evidence="1">Multi-pass membrane protein</topology>
    </subcellularLocation>
</comment>
<name>A0AAV0I0T9_9ROSI</name>
<evidence type="ECO:0000256" key="8">
    <source>
        <dbReference type="ARBA" id="ARBA00023136"/>
    </source>
</evidence>
<evidence type="ECO:0000313" key="11">
    <source>
        <dbReference type="EMBL" id="CAI0390368.1"/>
    </source>
</evidence>
<evidence type="ECO:0000256" key="7">
    <source>
        <dbReference type="ARBA" id="ARBA00022989"/>
    </source>
</evidence>
<reference evidence="11" key="1">
    <citation type="submission" date="2022-08" db="EMBL/GenBank/DDBJ databases">
        <authorList>
            <person name="Gutierrez-Valencia J."/>
        </authorList>
    </citation>
    <scope>NUCLEOTIDE SEQUENCE</scope>
</reference>
<gene>
    <name evidence="11" type="ORF">LITE_LOCUS6702</name>
</gene>
<dbReference type="PANTHER" id="PTHR22950:SF571">
    <property type="entry name" value="TRANSMEMBRANE AMINO ACID TRANSPORTER FAMILY PROTEIN"/>
    <property type="match status" value="1"/>
</dbReference>
<protein>
    <recommendedName>
        <fullName evidence="10">Amino acid transporter transmembrane domain-containing protein</fullName>
    </recommendedName>
</protein>
<feature type="transmembrane region" description="Helical" evidence="9">
    <location>
        <begin position="120"/>
        <end position="141"/>
    </location>
</feature>
<dbReference type="Proteomes" id="UP001154282">
    <property type="component" value="Unassembled WGS sequence"/>
</dbReference>
<feature type="transmembrane region" description="Helical" evidence="9">
    <location>
        <begin position="148"/>
        <end position="171"/>
    </location>
</feature>
<feature type="transmembrane region" description="Helical" evidence="9">
    <location>
        <begin position="40"/>
        <end position="62"/>
    </location>
</feature>
<dbReference type="Pfam" id="PF03222">
    <property type="entry name" value="Trp_Tyr_perm"/>
    <property type="match status" value="1"/>
</dbReference>
<evidence type="ECO:0000313" key="12">
    <source>
        <dbReference type="Proteomes" id="UP001154282"/>
    </source>
</evidence>
<dbReference type="PANTHER" id="PTHR22950">
    <property type="entry name" value="AMINO ACID TRANSPORTER"/>
    <property type="match status" value="1"/>
</dbReference>
<organism evidence="11 12">
    <name type="scientific">Linum tenue</name>
    <dbReference type="NCBI Taxonomy" id="586396"/>
    <lineage>
        <taxon>Eukaryota</taxon>
        <taxon>Viridiplantae</taxon>
        <taxon>Streptophyta</taxon>
        <taxon>Embryophyta</taxon>
        <taxon>Tracheophyta</taxon>
        <taxon>Spermatophyta</taxon>
        <taxon>Magnoliopsida</taxon>
        <taxon>eudicotyledons</taxon>
        <taxon>Gunneridae</taxon>
        <taxon>Pentapetalae</taxon>
        <taxon>rosids</taxon>
        <taxon>fabids</taxon>
        <taxon>Malpighiales</taxon>
        <taxon>Linaceae</taxon>
        <taxon>Linum</taxon>
    </lineage>
</organism>
<dbReference type="EMBL" id="CAMGYJ010000003">
    <property type="protein sequence ID" value="CAI0390368.1"/>
    <property type="molecule type" value="Genomic_DNA"/>
</dbReference>
<keyword evidence="3" id="KW-1003">Cell membrane</keyword>
<keyword evidence="6" id="KW-0029">Amino-acid transport</keyword>
<dbReference type="GO" id="GO:0031090">
    <property type="term" value="C:organelle membrane"/>
    <property type="evidence" value="ECO:0007669"/>
    <property type="project" value="UniProtKB-ARBA"/>
</dbReference>
<dbReference type="AlphaFoldDB" id="A0AAV0I0T9"/>
<keyword evidence="4" id="KW-0997">Cell inner membrane</keyword>
<dbReference type="InterPro" id="IPR013057">
    <property type="entry name" value="AA_transpt_TM"/>
</dbReference>
<evidence type="ECO:0000256" key="3">
    <source>
        <dbReference type="ARBA" id="ARBA00022475"/>
    </source>
</evidence>
<evidence type="ECO:0000256" key="4">
    <source>
        <dbReference type="ARBA" id="ARBA00022519"/>
    </source>
</evidence>
<evidence type="ECO:0000256" key="9">
    <source>
        <dbReference type="SAM" id="Phobius"/>
    </source>
</evidence>
<feature type="transmembrane region" description="Helical" evidence="9">
    <location>
        <begin position="279"/>
        <end position="297"/>
    </location>
</feature>